<organism evidence="1 2">
    <name type="scientific">Maricaulis virginensis</name>
    <dbReference type="NCBI Taxonomy" id="144022"/>
    <lineage>
        <taxon>Bacteria</taxon>
        <taxon>Pseudomonadati</taxon>
        <taxon>Pseudomonadota</taxon>
        <taxon>Alphaproteobacteria</taxon>
        <taxon>Maricaulales</taxon>
        <taxon>Maricaulaceae</taxon>
        <taxon>Maricaulis</taxon>
    </lineage>
</organism>
<sequence>MRDQSGSVFLVYGAHFGGHGRAGLRVSLMMGAVVSMVIGCRGREECGGSDKS</sequence>
<keyword evidence="2" id="KW-1185">Reference proteome</keyword>
<proteinExistence type="predicted"/>
<comment type="caution">
    <text evidence="1">The sequence shown here is derived from an EMBL/GenBank/DDBJ whole genome shotgun (WGS) entry which is preliminary data.</text>
</comment>
<dbReference type="EMBL" id="BSFE01000016">
    <property type="protein sequence ID" value="GLK53923.1"/>
    <property type="molecule type" value="Genomic_DNA"/>
</dbReference>
<reference evidence="1" key="1">
    <citation type="journal article" date="2014" name="Int. J. Syst. Evol. Microbiol.">
        <title>Complete genome sequence of Corynebacterium casei LMG S-19264T (=DSM 44701T), isolated from a smear-ripened cheese.</title>
        <authorList>
            <consortium name="US DOE Joint Genome Institute (JGI-PGF)"/>
            <person name="Walter F."/>
            <person name="Albersmeier A."/>
            <person name="Kalinowski J."/>
            <person name="Ruckert C."/>
        </authorList>
    </citation>
    <scope>NUCLEOTIDE SEQUENCE</scope>
    <source>
        <strain evidence="1">VKM B-1513</strain>
    </source>
</reference>
<evidence type="ECO:0000313" key="2">
    <source>
        <dbReference type="Proteomes" id="UP001143486"/>
    </source>
</evidence>
<dbReference type="AlphaFoldDB" id="A0A9W6MQ58"/>
<reference evidence="1" key="2">
    <citation type="submission" date="2023-01" db="EMBL/GenBank/DDBJ databases">
        <authorList>
            <person name="Sun Q."/>
            <person name="Evtushenko L."/>
        </authorList>
    </citation>
    <scope>NUCLEOTIDE SEQUENCE</scope>
    <source>
        <strain evidence="1">VKM B-1513</strain>
    </source>
</reference>
<accession>A0A9W6MQ58</accession>
<protein>
    <submittedName>
        <fullName evidence="1">Uncharacterized protein</fullName>
    </submittedName>
</protein>
<dbReference type="Proteomes" id="UP001143486">
    <property type="component" value="Unassembled WGS sequence"/>
</dbReference>
<gene>
    <name evidence="1" type="ORF">GCM10017621_34310</name>
</gene>
<name>A0A9W6MQ58_9PROT</name>
<evidence type="ECO:0000313" key="1">
    <source>
        <dbReference type="EMBL" id="GLK53923.1"/>
    </source>
</evidence>